<dbReference type="OrthoDB" id="21342at2"/>
<gene>
    <name evidence="5" type="ORF">FRD01_08370</name>
</gene>
<comment type="caution">
    <text evidence="4">Lacks conserved residue(s) required for the propagation of feature annotation.</text>
</comment>
<dbReference type="InterPro" id="IPR012340">
    <property type="entry name" value="NA-bd_OB-fold"/>
</dbReference>
<accession>A0A5B8XUA7</accession>
<dbReference type="GO" id="GO:0070041">
    <property type="term" value="F:rRNA (uridine-C5-)-methyltransferase activity"/>
    <property type="evidence" value="ECO:0007669"/>
    <property type="project" value="TreeGrafter"/>
</dbReference>
<evidence type="ECO:0000313" key="5">
    <source>
        <dbReference type="EMBL" id="QED27256.1"/>
    </source>
</evidence>
<dbReference type="PANTHER" id="PTHR11061">
    <property type="entry name" value="RNA M5U METHYLTRANSFERASE"/>
    <property type="match status" value="1"/>
</dbReference>
<name>A0A5B8XUA7_9DELT</name>
<keyword evidence="2 4" id="KW-0808">Transferase</keyword>
<dbReference type="PANTHER" id="PTHR11061:SF30">
    <property type="entry name" value="TRNA (URACIL(54)-C(5))-METHYLTRANSFERASE"/>
    <property type="match status" value="1"/>
</dbReference>
<evidence type="ECO:0000313" key="6">
    <source>
        <dbReference type="Proteomes" id="UP000321595"/>
    </source>
</evidence>
<dbReference type="EMBL" id="CP042467">
    <property type="protein sequence ID" value="QED27256.1"/>
    <property type="molecule type" value="Genomic_DNA"/>
</dbReference>
<protein>
    <recommendedName>
        <fullName evidence="7">RNA methyltransferase</fullName>
    </recommendedName>
</protein>
<evidence type="ECO:0000256" key="1">
    <source>
        <dbReference type="ARBA" id="ARBA00022603"/>
    </source>
</evidence>
<dbReference type="InterPro" id="IPR010280">
    <property type="entry name" value="U5_MeTrfase_fam"/>
</dbReference>
<dbReference type="SUPFAM" id="SSF53335">
    <property type="entry name" value="S-adenosyl-L-methionine-dependent methyltransferases"/>
    <property type="match status" value="1"/>
</dbReference>
<evidence type="ECO:0000256" key="2">
    <source>
        <dbReference type="ARBA" id="ARBA00022679"/>
    </source>
</evidence>
<dbReference type="RefSeq" id="WP_146958941.1">
    <property type="nucleotide sequence ID" value="NZ_CP042467.1"/>
</dbReference>
<dbReference type="Gene3D" id="3.40.50.150">
    <property type="entry name" value="Vaccinia Virus protein VP39"/>
    <property type="match status" value="1"/>
</dbReference>
<dbReference type="AlphaFoldDB" id="A0A5B8XUA7"/>
<feature type="binding site" evidence="4">
    <location>
        <position position="307"/>
    </location>
    <ligand>
        <name>S-adenosyl-L-methionine</name>
        <dbReference type="ChEBI" id="CHEBI:59789"/>
    </ligand>
</feature>
<sequence length="421" mass="47428">MSHEITLNTAESLEQIEVVIDKNGWREEGLVKLKDGWLIVHGALASERVLVRVEPRRHPRDRRLYAQVLEVIEPSSERHPAACHKFFKCQGCQTRMISWEKENKAKEQKVEEILEKFAGVVVNCQTIALDNHARRGVRMRGNLVHDGERLGLRSFSKIQSMSDCAALTPKAIQVVNYFEAQLLRDERLEFMAPEYGPSLATIHVSEIDDDRLKRFEENSIGTGLSIIKDGEEVVQFGPTQTTIDFAGSRLLATRHSWVPASEEASAPLYAWIRERCPSGHVAVDLGSAIGGVSAQIAANYQTVFGIDQDRHAIEIYKENLKSFNAHAIAGKFENGLRKLVEMGVEPDWMSINPMREPLGDAVIRWIKHLRPKNLLYLAPSPTSGAKDLVQLLDTWTLQDVWQANVHPHSHHTMMVVSLVTT</sequence>
<evidence type="ECO:0008006" key="7">
    <source>
        <dbReference type="Google" id="ProtNLM"/>
    </source>
</evidence>
<comment type="similarity">
    <text evidence="4">Belongs to the class I-like SAM-binding methyltransferase superfamily. RNA M5U methyltransferase family.</text>
</comment>
<keyword evidence="3 4" id="KW-0949">S-adenosyl-L-methionine</keyword>
<dbReference type="GO" id="GO:0070475">
    <property type="term" value="P:rRNA base methylation"/>
    <property type="evidence" value="ECO:0007669"/>
    <property type="project" value="TreeGrafter"/>
</dbReference>
<dbReference type="Gene3D" id="2.40.50.140">
    <property type="entry name" value="Nucleic acid-binding proteins"/>
    <property type="match status" value="1"/>
</dbReference>
<organism evidence="5 6">
    <name type="scientific">Microvenator marinus</name>
    <dbReference type="NCBI Taxonomy" id="2600177"/>
    <lineage>
        <taxon>Bacteria</taxon>
        <taxon>Deltaproteobacteria</taxon>
        <taxon>Bradymonadales</taxon>
        <taxon>Microvenatoraceae</taxon>
        <taxon>Microvenator</taxon>
    </lineage>
</organism>
<keyword evidence="6" id="KW-1185">Reference proteome</keyword>
<feature type="binding site" evidence="4">
    <location>
        <position position="352"/>
    </location>
    <ligand>
        <name>S-adenosyl-L-methionine</name>
        <dbReference type="ChEBI" id="CHEBI:59789"/>
    </ligand>
</feature>
<dbReference type="Proteomes" id="UP000321595">
    <property type="component" value="Chromosome"/>
</dbReference>
<keyword evidence="1 4" id="KW-0489">Methyltransferase</keyword>
<evidence type="ECO:0000256" key="3">
    <source>
        <dbReference type="ARBA" id="ARBA00022691"/>
    </source>
</evidence>
<dbReference type="InterPro" id="IPR029063">
    <property type="entry name" value="SAM-dependent_MTases_sf"/>
</dbReference>
<evidence type="ECO:0000256" key="4">
    <source>
        <dbReference type="PROSITE-ProRule" id="PRU01024"/>
    </source>
</evidence>
<dbReference type="PROSITE" id="PS51687">
    <property type="entry name" value="SAM_MT_RNA_M5U"/>
    <property type="match status" value="1"/>
</dbReference>
<dbReference type="KEGG" id="bbae:FRD01_08370"/>
<reference evidence="5 6" key="1">
    <citation type="submission" date="2019-08" db="EMBL/GenBank/DDBJ databases">
        <authorList>
            <person name="Liang Q."/>
        </authorList>
    </citation>
    <scope>NUCLEOTIDE SEQUENCE [LARGE SCALE GENOMIC DNA]</scope>
    <source>
        <strain evidence="5 6">V1718</strain>
    </source>
</reference>
<proteinExistence type="inferred from homology"/>